<organism evidence="1 2">
    <name type="scientific">Candidatus Kaiserbacteria bacterium RIFCSPHIGHO2_02_FULL_50_50</name>
    <dbReference type="NCBI Taxonomy" id="1798492"/>
    <lineage>
        <taxon>Bacteria</taxon>
        <taxon>Candidatus Kaiseribacteriota</taxon>
    </lineage>
</organism>
<comment type="caution">
    <text evidence="1">The sequence shown here is derived from an EMBL/GenBank/DDBJ whole genome shotgun (WGS) entry which is preliminary data.</text>
</comment>
<sequence length="62" mass="6868">MKTKSLKADIAKKDENALIDFIRSERETLRTARFGTAGTKIAPSHVRKNIARALTARKAKTA</sequence>
<gene>
    <name evidence="1" type="ORF">A3C89_02520</name>
</gene>
<protein>
    <recommendedName>
        <fullName evidence="3">50S ribosomal protein L29</fullName>
    </recommendedName>
</protein>
<proteinExistence type="predicted"/>
<evidence type="ECO:0000313" key="2">
    <source>
        <dbReference type="Proteomes" id="UP000178794"/>
    </source>
</evidence>
<reference evidence="1 2" key="1">
    <citation type="journal article" date="2016" name="Nat. Commun.">
        <title>Thousands of microbial genomes shed light on interconnected biogeochemical processes in an aquifer system.</title>
        <authorList>
            <person name="Anantharaman K."/>
            <person name="Brown C.T."/>
            <person name="Hug L.A."/>
            <person name="Sharon I."/>
            <person name="Castelle C.J."/>
            <person name="Probst A.J."/>
            <person name="Thomas B.C."/>
            <person name="Singh A."/>
            <person name="Wilkins M.J."/>
            <person name="Karaoz U."/>
            <person name="Brodie E.L."/>
            <person name="Williams K.H."/>
            <person name="Hubbard S.S."/>
            <person name="Banfield J.F."/>
        </authorList>
    </citation>
    <scope>NUCLEOTIDE SEQUENCE [LARGE SCALE GENOMIC DNA]</scope>
</reference>
<accession>A0A1F6DD60</accession>
<name>A0A1F6DD60_9BACT</name>
<dbReference type="Proteomes" id="UP000178794">
    <property type="component" value="Unassembled WGS sequence"/>
</dbReference>
<dbReference type="STRING" id="1798492.A3C89_02520"/>
<dbReference type="EMBL" id="MFLF01000016">
    <property type="protein sequence ID" value="OGG59354.1"/>
    <property type="molecule type" value="Genomic_DNA"/>
</dbReference>
<evidence type="ECO:0008006" key="3">
    <source>
        <dbReference type="Google" id="ProtNLM"/>
    </source>
</evidence>
<dbReference type="AlphaFoldDB" id="A0A1F6DD60"/>
<evidence type="ECO:0000313" key="1">
    <source>
        <dbReference type="EMBL" id="OGG59354.1"/>
    </source>
</evidence>